<evidence type="ECO:0000313" key="7">
    <source>
        <dbReference type="EMBL" id="KAF5377753.1"/>
    </source>
</evidence>
<feature type="compositionally biased region" description="Low complexity" evidence="5">
    <location>
        <begin position="291"/>
        <end position="306"/>
    </location>
</feature>
<gene>
    <name evidence="7" type="ORF">D9757_008063</name>
</gene>
<evidence type="ECO:0000256" key="4">
    <source>
        <dbReference type="ARBA" id="ARBA00023136"/>
    </source>
</evidence>
<dbReference type="GO" id="GO:0016020">
    <property type="term" value="C:membrane"/>
    <property type="evidence" value="ECO:0007669"/>
    <property type="project" value="UniProtKB-SubCell"/>
</dbReference>
<dbReference type="PANTHER" id="PTHR15549:SF26">
    <property type="entry name" value="AXIAL BUDDING PATTERN PROTEIN 2-RELATED"/>
    <property type="match status" value="1"/>
</dbReference>
<dbReference type="Proteomes" id="UP000518752">
    <property type="component" value="Unassembled WGS sequence"/>
</dbReference>
<dbReference type="OrthoDB" id="3263231at2759"/>
<accession>A0A8H5M1T5</accession>
<feature type="region of interest" description="Disordered" evidence="5">
    <location>
        <begin position="169"/>
        <end position="210"/>
    </location>
</feature>
<evidence type="ECO:0000256" key="3">
    <source>
        <dbReference type="ARBA" id="ARBA00022989"/>
    </source>
</evidence>
<keyword evidence="2 6" id="KW-0812">Transmembrane</keyword>
<organism evidence="7 8">
    <name type="scientific">Collybiopsis confluens</name>
    <dbReference type="NCBI Taxonomy" id="2823264"/>
    <lineage>
        <taxon>Eukaryota</taxon>
        <taxon>Fungi</taxon>
        <taxon>Dikarya</taxon>
        <taxon>Basidiomycota</taxon>
        <taxon>Agaricomycotina</taxon>
        <taxon>Agaricomycetes</taxon>
        <taxon>Agaricomycetidae</taxon>
        <taxon>Agaricales</taxon>
        <taxon>Marasmiineae</taxon>
        <taxon>Omphalotaceae</taxon>
        <taxon>Collybiopsis</taxon>
    </lineage>
</organism>
<dbReference type="EMBL" id="JAACJN010000081">
    <property type="protein sequence ID" value="KAF5377753.1"/>
    <property type="molecule type" value="Genomic_DNA"/>
</dbReference>
<feature type="region of interest" description="Disordered" evidence="5">
    <location>
        <begin position="222"/>
        <end position="256"/>
    </location>
</feature>
<name>A0A8H5M1T5_9AGAR</name>
<evidence type="ECO:0000256" key="6">
    <source>
        <dbReference type="SAM" id="Phobius"/>
    </source>
</evidence>
<proteinExistence type="predicted"/>
<sequence>MSSTNSTSSTTSPSSSSIPSSSPPSSSSSSSSPSSSASSSSPSSSLGSSSSSSSSSSSATSTSSSSTTSTLTASLTTSVQATLVSTSANGQVFTTVVETQSILPPGATVTAASESSGSSDSHTGAIVGGAVGGGAGLIIIVLLITIWWKRHRQRQRSLDAFDGNFNPDRIVTQKPVKGEPKDFRGQGPTLPDIPNTGLEDDGMGGRLAGSMVGAGVVSPYPLYQPTHDGSSHASPEMSAQHTESSGRTRPASSSTGIPASVYTAAYGHNYPGADGPASASQQLPNPFGPESVVSSSTNSHSASPAAGHNRFNVANPDPGFVGGFVPGDLAGRGAKFAAGPSGAGRSREILVHQDGGRVQDGAVEEEEEGPDEIPPTYDSLHVAPEGSSAPQAREKR</sequence>
<keyword evidence="8" id="KW-1185">Reference proteome</keyword>
<evidence type="ECO:0000313" key="8">
    <source>
        <dbReference type="Proteomes" id="UP000518752"/>
    </source>
</evidence>
<feature type="transmembrane region" description="Helical" evidence="6">
    <location>
        <begin position="125"/>
        <end position="148"/>
    </location>
</feature>
<keyword evidence="3 6" id="KW-1133">Transmembrane helix</keyword>
<comment type="subcellular location">
    <subcellularLocation>
        <location evidence="1">Membrane</location>
        <topology evidence="1">Single-pass membrane protein</topology>
    </subcellularLocation>
</comment>
<dbReference type="PANTHER" id="PTHR15549">
    <property type="entry name" value="PAIRED IMMUNOGLOBULIN-LIKE TYPE 2 RECEPTOR"/>
    <property type="match status" value="1"/>
</dbReference>
<feature type="region of interest" description="Disordered" evidence="5">
    <location>
        <begin position="272"/>
        <end position="308"/>
    </location>
</feature>
<feature type="compositionally biased region" description="Polar residues" evidence="5">
    <location>
        <begin position="227"/>
        <end position="256"/>
    </location>
</feature>
<feature type="compositionally biased region" description="Acidic residues" evidence="5">
    <location>
        <begin position="362"/>
        <end position="371"/>
    </location>
</feature>
<reference evidence="7 8" key="1">
    <citation type="journal article" date="2020" name="ISME J.">
        <title>Uncovering the hidden diversity of litter-decomposition mechanisms in mushroom-forming fungi.</title>
        <authorList>
            <person name="Floudas D."/>
            <person name="Bentzer J."/>
            <person name="Ahren D."/>
            <person name="Johansson T."/>
            <person name="Persson P."/>
            <person name="Tunlid A."/>
        </authorList>
    </citation>
    <scope>NUCLEOTIDE SEQUENCE [LARGE SCALE GENOMIC DNA]</scope>
    <source>
        <strain evidence="7 8">CBS 406.79</strain>
    </source>
</reference>
<dbReference type="AlphaFoldDB" id="A0A8H5M1T5"/>
<feature type="region of interest" description="Disordered" evidence="5">
    <location>
        <begin position="1"/>
        <end position="69"/>
    </location>
</feature>
<evidence type="ECO:0000256" key="2">
    <source>
        <dbReference type="ARBA" id="ARBA00022692"/>
    </source>
</evidence>
<keyword evidence="4 6" id="KW-0472">Membrane</keyword>
<comment type="caution">
    <text evidence="7">The sequence shown here is derived from an EMBL/GenBank/DDBJ whole genome shotgun (WGS) entry which is preliminary data.</text>
</comment>
<dbReference type="InterPro" id="IPR051694">
    <property type="entry name" value="Immunoregulatory_rcpt-like"/>
</dbReference>
<evidence type="ECO:0000256" key="1">
    <source>
        <dbReference type="ARBA" id="ARBA00004167"/>
    </source>
</evidence>
<evidence type="ECO:0000256" key="5">
    <source>
        <dbReference type="SAM" id="MobiDB-lite"/>
    </source>
</evidence>
<protein>
    <submittedName>
        <fullName evidence="7">Uncharacterized protein</fullName>
    </submittedName>
</protein>
<feature type="region of interest" description="Disordered" evidence="5">
    <location>
        <begin position="352"/>
        <end position="396"/>
    </location>
</feature>
<dbReference type="GO" id="GO:0071944">
    <property type="term" value="C:cell periphery"/>
    <property type="evidence" value="ECO:0007669"/>
    <property type="project" value="UniProtKB-ARBA"/>
</dbReference>